<evidence type="ECO:0008006" key="4">
    <source>
        <dbReference type="Google" id="ProtNLM"/>
    </source>
</evidence>
<dbReference type="OMA" id="HWVNFVH"/>
<dbReference type="AlphaFoldDB" id="A0A1M2V7K9"/>
<organism evidence="2 3">
    <name type="scientific">Trametes pubescens</name>
    <name type="common">White-rot fungus</name>
    <dbReference type="NCBI Taxonomy" id="154538"/>
    <lineage>
        <taxon>Eukaryota</taxon>
        <taxon>Fungi</taxon>
        <taxon>Dikarya</taxon>
        <taxon>Basidiomycota</taxon>
        <taxon>Agaricomycotina</taxon>
        <taxon>Agaricomycetes</taxon>
        <taxon>Polyporales</taxon>
        <taxon>Polyporaceae</taxon>
        <taxon>Trametes</taxon>
    </lineage>
</organism>
<keyword evidence="3" id="KW-1185">Reference proteome</keyword>
<dbReference type="Proteomes" id="UP000184267">
    <property type="component" value="Unassembled WGS sequence"/>
</dbReference>
<evidence type="ECO:0000256" key="1">
    <source>
        <dbReference type="SAM" id="MobiDB-lite"/>
    </source>
</evidence>
<evidence type="ECO:0000313" key="3">
    <source>
        <dbReference type="Proteomes" id="UP000184267"/>
    </source>
</evidence>
<sequence length="346" mass="38525">MNLDASVPISLRPDTPANDPSPDASTGPIDIRNKELWFDDGNIVLLTGDGTAESEPTAAFRLYKGVLARASPVFGDLFASAPPDDAEGESFDDCPAVRLTDSPLELGHFLRVLFQAGTTPLRLEFARQRYPFAKLAAIARIAHKYQADTVATDALDRIEQFFLPRTKHWVNFVHPWDECLAKAQVRYALTLAPEDAVQAVNLAHLFDKPLMLPLALYMCCLLGPLKLRNGVQREDGALEKLSDEDFVRCMDAIPVMTREHCSHLQRILDHANGVQPEGCSNPEKCAEGAKKGHLETSTRMCHEAWRHLPQWLGLKSLHGWPNMDSEVPANFLTFFGQLGVRRLSYV</sequence>
<accession>A0A1M2V7K9</accession>
<feature type="region of interest" description="Disordered" evidence="1">
    <location>
        <begin position="1"/>
        <end position="31"/>
    </location>
</feature>
<dbReference type="OrthoDB" id="2757430at2759"/>
<comment type="caution">
    <text evidence="2">The sequence shown here is derived from an EMBL/GenBank/DDBJ whole genome shotgun (WGS) entry which is preliminary data.</text>
</comment>
<dbReference type="STRING" id="154538.A0A1M2V7K9"/>
<dbReference type="EMBL" id="MNAD01001604">
    <property type="protein sequence ID" value="OJT03565.1"/>
    <property type="molecule type" value="Genomic_DNA"/>
</dbReference>
<evidence type="ECO:0000313" key="2">
    <source>
        <dbReference type="EMBL" id="OJT03565.1"/>
    </source>
</evidence>
<reference evidence="2 3" key="1">
    <citation type="submission" date="2016-10" db="EMBL/GenBank/DDBJ databases">
        <title>Genome sequence of the basidiomycete white-rot fungus Trametes pubescens.</title>
        <authorList>
            <person name="Makela M.R."/>
            <person name="Granchi Z."/>
            <person name="Peng M."/>
            <person name="De Vries R.P."/>
            <person name="Grigoriev I."/>
            <person name="Riley R."/>
            <person name="Hilden K."/>
        </authorList>
    </citation>
    <scope>NUCLEOTIDE SEQUENCE [LARGE SCALE GENOMIC DNA]</scope>
    <source>
        <strain evidence="2 3">FBCC735</strain>
    </source>
</reference>
<name>A0A1M2V7K9_TRAPU</name>
<protein>
    <recommendedName>
        <fullName evidence="4">BTB domain-containing protein</fullName>
    </recommendedName>
</protein>
<proteinExistence type="predicted"/>
<gene>
    <name evidence="2" type="ORF">TRAPUB_5741</name>
</gene>